<keyword evidence="4" id="KW-1185">Reference proteome</keyword>
<dbReference type="EMBL" id="AMYB01000011">
    <property type="protein sequence ID" value="OAC98251.1"/>
    <property type="molecule type" value="Genomic_DNA"/>
</dbReference>
<keyword evidence="2" id="KW-1133">Transmembrane helix</keyword>
<evidence type="ECO:0000313" key="4">
    <source>
        <dbReference type="Proteomes" id="UP000077051"/>
    </source>
</evidence>
<name>A0A168H122_MUCCL</name>
<dbReference type="STRING" id="747725.A0A168H122"/>
<keyword evidence="2" id="KW-0472">Membrane</keyword>
<keyword evidence="2" id="KW-0812">Transmembrane</keyword>
<evidence type="ECO:0000313" key="3">
    <source>
        <dbReference type="EMBL" id="OAC98251.1"/>
    </source>
</evidence>
<accession>A0A168H122</accession>
<evidence type="ECO:0000256" key="1">
    <source>
        <dbReference type="SAM" id="MobiDB-lite"/>
    </source>
</evidence>
<feature type="compositionally biased region" description="Low complexity" evidence="1">
    <location>
        <begin position="228"/>
        <end position="250"/>
    </location>
</feature>
<comment type="caution">
    <text evidence="3">The sequence shown here is derived from an EMBL/GenBank/DDBJ whole genome shotgun (WGS) entry which is preliminary data.</text>
</comment>
<feature type="region of interest" description="Disordered" evidence="1">
    <location>
        <begin position="228"/>
        <end position="258"/>
    </location>
</feature>
<organism evidence="3 4">
    <name type="scientific">Mucor lusitanicus CBS 277.49</name>
    <dbReference type="NCBI Taxonomy" id="747725"/>
    <lineage>
        <taxon>Eukaryota</taxon>
        <taxon>Fungi</taxon>
        <taxon>Fungi incertae sedis</taxon>
        <taxon>Mucoromycota</taxon>
        <taxon>Mucoromycotina</taxon>
        <taxon>Mucoromycetes</taxon>
        <taxon>Mucorales</taxon>
        <taxon>Mucorineae</taxon>
        <taxon>Mucoraceae</taxon>
        <taxon>Mucor</taxon>
    </lineage>
</organism>
<dbReference type="AlphaFoldDB" id="A0A168H122"/>
<dbReference type="Proteomes" id="UP000077051">
    <property type="component" value="Unassembled WGS sequence"/>
</dbReference>
<evidence type="ECO:0000256" key="2">
    <source>
        <dbReference type="SAM" id="Phobius"/>
    </source>
</evidence>
<dbReference type="VEuPathDB" id="FungiDB:MUCCIDRAFT_185908"/>
<feature type="transmembrane region" description="Helical" evidence="2">
    <location>
        <begin position="89"/>
        <end position="111"/>
    </location>
</feature>
<protein>
    <submittedName>
        <fullName evidence="3">Uncharacterized protein</fullName>
    </submittedName>
</protein>
<sequence>MAKRILQDPTVVNIITSTLTNTEDDYRLGNTEWADGTRSDVVLEAKAPSLPLPPIIVEIQHTVNHLFMKRAVNYCLQAYKRYKMDPQQVGSLIVIPFPVILGLRIASFTYFEGKSCWPLCYGTPLHSLVALGLFFSNHSLSMDSQFEGDQTMRYLYTLAAGYEKEHHNNITLPLLESQSQEYERLLSLAHSLGSPDVLIQAINEAKTRNNNLKSKDDGALAAALVATNTNTNTNNNNDNDNDQSSSSRNNLYKQGIST</sequence>
<proteinExistence type="predicted"/>
<dbReference type="OrthoDB" id="2283182at2759"/>
<reference evidence="3 4" key="1">
    <citation type="submission" date="2015-06" db="EMBL/GenBank/DDBJ databases">
        <title>Expansion of signal transduction pathways in fungi by whole-genome duplication.</title>
        <authorList>
            <consortium name="DOE Joint Genome Institute"/>
            <person name="Corrochano L.M."/>
            <person name="Kuo A."/>
            <person name="Marcet-Houben M."/>
            <person name="Polaino S."/>
            <person name="Salamov A."/>
            <person name="Villalobos J.M."/>
            <person name="Alvarez M.I."/>
            <person name="Avalos J."/>
            <person name="Benito E.P."/>
            <person name="Benoit I."/>
            <person name="Burger G."/>
            <person name="Camino L.P."/>
            <person name="Canovas D."/>
            <person name="Cerda-Olmedo E."/>
            <person name="Cheng J.-F."/>
            <person name="Dominguez A."/>
            <person name="Elias M."/>
            <person name="Eslava A.P."/>
            <person name="Glaser F."/>
            <person name="Grimwood J."/>
            <person name="Gutierrez G."/>
            <person name="Heitman J."/>
            <person name="Henrissat B."/>
            <person name="Iturriaga E.A."/>
            <person name="Lang B.F."/>
            <person name="Lavin J.L."/>
            <person name="Lee S."/>
            <person name="Li W."/>
            <person name="Lindquist E."/>
            <person name="Lopez-Garcia S."/>
            <person name="Luque E.M."/>
            <person name="Marcos A.T."/>
            <person name="Martin J."/>
            <person name="Mccluskey K."/>
            <person name="Medina H.R."/>
            <person name="Miralles-Duran A."/>
            <person name="Miyazaki A."/>
            <person name="Munoz-Torres E."/>
            <person name="Oguiza J.A."/>
            <person name="Ohm R."/>
            <person name="Olmedo M."/>
            <person name="Orejas M."/>
            <person name="Ortiz-Castellanos L."/>
            <person name="Pisabarro A.G."/>
            <person name="Rodriguez-Romero J."/>
            <person name="Ruiz-Herrera J."/>
            <person name="Ruiz-Vazquez R."/>
            <person name="Sanz C."/>
            <person name="Schackwitz W."/>
            <person name="Schmutz J."/>
            <person name="Shahriari M."/>
            <person name="Shelest E."/>
            <person name="Silva-Franco F."/>
            <person name="Soanes D."/>
            <person name="Syed K."/>
            <person name="Tagua V.G."/>
            <person name="Talbot N.J."/>
            <person name="Thon M."/>
            <person name="De Vries R.P."/>
            <person name="Wiebenga A."/>
            <person name="Yadav J.S."/>
            <person name="Braun E.L."/>
            <person name="Baker S."/>
            <person name="Garre V."/>
            <person name="Horwitz B."/>
            <person name="Torres-Martinez S."/>
            <person name="Idnurm A."/>
            <person name="Herrera-Estrella A."/>
            <person name="Gabaldon T."/>
            <person name="Grigoriev I.V."/>
        </authorList>
    </citation>
    <scope>NUCLEOTIDE SEQUENCE [LARGE SCALE GENOMIC DNA]</scope>
    <source>
        <strain evidence="3 4">CBS 277.49</strain>
    </source>
</reference>
<gene>
    <name evidence="3" type="ORF">MUCCIDRAFT_185908</name>
</gene>